<organism evidence="2">
    <name type="scientific">Salinicola endophyticus</name>
    <dbReference type="NCBI Taxonomy" id="1949083"/>
    <lineage>
        <taxon>Bacteria</taxon>
        <taxon>Pseudomonadati</taxon>
        <taxon>Pseudomonadota</taxon>
        <taxon>Gammaproteobacteria</taxon>
        <taxon>Oceanospirillales</taxon>
        <taxon>Halomonadaceae</taxon>
        <taxon>Salinicola</taxon>
    </lineage>
</organism>
<proteinExistence type="predicted"/>
<protein>
    <submittedName>
        <fullName evidence="2">Uncharacterized protein</fullName>
    </submittedName>
</protein>
<evidence type="ECO:0000313" key="2">
    <source>
        <dbReference type="EMBL" id="XCJ79000.1"/>
    </source>
</evidence>
<feature type="region of interest" description="Disordered" evidence="1">
    <location>
        <begin position="26"/>
        <end position="54"/>
    </location>
</feature>
<reference evidence="2" key="1">
    <citation type="submission" date="2024-06" db="EMBL/GenBank/DDBJ databases">
        <title>Complete genome of Salinicola endophyticus HNIBRBA4755.</title>
        <authorList>
            <person name="Shin S.Y."/>
            <person name="Kang H."/>
            <person name="Song J."/>
        </authorList>
    </citation>
    <scope>NUCLEOTIDE SEQUENCE</scope>
    <source>
        <strain evidence="2">HNIBRBA4755</strain>
    </source>
</reference>
<gene>
    <name evidence="2" type="ORF">ABV408_16370</name>
</gene>
<feature type="compositionally biased region" description="Polar residues" evidence="1">
    <location>
        <begin position="28"/>
        <end position="41"/>
    </location>
</feature>
<dbReference type="RefSeq" id="WP_353979952.1">
    <property type="nucleotide sequence ID" value="NZ_CP159578.1"/>
</dbReference>
<dbReference type="EMBL" id="CP159578">
    <property type="protein sequence ID" value="XCJ79000.1"/>
    <property type="molecule type" value="Genomic_DNA"/>
</dbReference>
<dbReference type="AlphaFoldDB" id="A0AB74UDI9"/>
<accession>A0AB74UDI9</accession>
<evidence type="ECO:0000256" key="1">
    <source>
        <dbReference type="SAM" id="MobiDB-lite"/>
    </source>
</evidence>
<name>A0AB74UDI9_9GAMM</name>
<sequence>MLKGIAICLCLLVTQLAMLSWIDHRQGGSESVQRQTTSAQASPRAREDDDAELG</sequence>